<sequence length="597" mass="66813">MQAVSSPYSVHLTASSHTSANIAASIVQSTTSLGIAYQKAFDLPQPLVLIGGGARSQLLSVNDLVEAVPPEGEELKIGHAEYVLIDYVPLDKIKRDADNLHDCIVCQLPLGLIMQKMKVEEVRDLCKLHGIHATTRDTRPVLEGWLKEHQCTNACEISYAVLRPHAHLARPTVGAALLGIVDVESATFADAFKILSKEIILPLLTREQAEATLVGYRVKRVARSGTIHLDPGDFVLKNIPLSILAQFTTIQGMRSLGSHHGFEIPSRWAKAKCEMALQQHKCENCLNLHFVLTPVGSTTKPRQQRRGEWLDSDPSPFLWESEVTLDTDSYPPKPTTMHDIAVAMRGYCQELTPDIIEEDGCCVCAQLTRRSEMLQFDDTAYDLSILEELNCTRLERFSPKDPITEIKGPILESKLKNICPTCHDSLKRNRRPKMALANFLWMGQVPECLKDLTLGECALISRVRYNRCVVRVLKGHAKMVANVISFEHPSKKIYERLPMPKEELADVLSILYTGTEPPGDDDLRRTPVLVRKERVRAALEWPKLNHKDYADLSIDYETLGTYELEGVPIGLFKKNLPEEEGNVLASQKSVFQSDEDQ</sequence>
<evidence type="ECO:0000259" key="1">
    <source>
        <dbReference type="Pfam" id="PF20209"/>
    </source>
</evidence>
<dbReference type="OrthoDB" id="3221862at2759"/>
<dbReference type="AlphaFoldDB" id="A0A8H6ME88"/>
<organism evidence="2 3">
    <name type="scientific">Ephemerocybe angulata</name>
    <dbReference type="NCBI Taxonomy" id="980116"/>
    <lineage>
        <taxon>Eukaryota</taxon>
        <taxon>Fungi</taxon>
        <taxon>Dikarya</taxon>
        <taxon>Basidiomycota</taxon>
        <taxon>Agaricomycotina</taxon>
        <taxon>Agaricomycetes</taxon>
        <taxon>Agaricomycetidae</taxon>
        <taxon>Agaricales</taxon>
        <taxon>Agaricineae</taxon>
        <taxon>Psathyrellaceae</taxon>
        <taxon>Ephemerocybe</taxon>
    </lineage>
</organism>
<feature type="non-terminal residue" evidence="2">
    <location>
        <position position="597"/>
    </location>
</feature>
<dbReference type="Pfam" id="PF20209">
    <property type="entry name" value="DUF6570"/>
    <property type="match status" value="1"/>
</dbReference>
<feature type="domain" description="DUF6570" evidence="1">
    <location>
        <begin position="428"/>
        <end position="559"/>
    </location>
</feature>
<evidence type="ECO:0000313" key="3">
    <source>
        <dbReference type="Proteomes" id="UP000521943"/>
    </source>
</evidence>
<dbReference type="InterPro" id="IPR046700">
    <property type="entry name" value="DUF6570"/>
</dbReference>
<dbReference type="EMBL" id="JACGCI010000008">
    <property type="protein sequence ID" value="KAF6761871.1"/>
    <property type="molecule type" value="Genomic_DNA"/>
</dbReference>
<proteinExistence type="predicted"/>
<reference evidence="2 3" key="1">
    <citation type="submission" date="2020-07" db="EMBL/GenBank/DDBJ databases">
        <title>Comparative genomics of pyrophilous fungi reveals a link between fire events and developmental genes.</title>
        <authorList>
            <consortium name="DOE Joint Genome Institute"/>
            <person name="Steindorff A.S."/>
            <person name="Carver A."/>
            <person name="Calhoun S."/>
            <person name="Stillman K."/>
            <person name="Liu H."/>
            <person name="Lipzen A."/>
            <person name="Pangilinan J."/>
            <person name="Labutti K."/>
            <person name="Bruns T.D."/>
            <person name="Grigoriev I.V."/>
        </authorList>
    </citation>
    <scope>NUCLEOTIDE SEQUENCE [LARGE SCALE GENOMIC DNA]</scope>
    <source>
        <strain evidence="2 3">CBS 144469</strain>
    </source>
</reference>
<name>A0A8H6ME88_9AGAR</name>
<evidence type="ECO:0000313" key="2">
    <source>
        <dbReference type="EMBL" id="KAF6761871.1"/>
    </source>
</evidence>
<accession>A0A8H6ME88</accession>
<gene>
    <name evidence="2" type="ORF">DFP72DRAFT_802815</name>
</gene>
<dbReference type="Proteomes" id="UP000521943">
    <property type="component" value="Unassembled WGS sequence"/>
</dbReference>
<comment type="caution">
    <text evidence="2">The sequence shown here is derived from an EMBL/GenBank/DDBJ whole genome shotgun (WGS) entry which is preliminary data.</text>
</comment>
<protein>
    <recommendedName>
        <fullName evidence="1">DUF6570 domain-containing protein</fullName>
    </recommendedName>
</protein>
<keyword evidence="3" id="KW-1185">Reference proteome</keyword>